<keyword evidence="2" id="KW-1185">Reference proteome</keyword>
<dbReference type="PANTHER" id="PTHR23095">
    <property type="entry name" value="PARANEOPLASTIC ANTIGEN"/>
    <property type="match status" value="1"/>
</dbReference>
<reference evidence="1 2" key="1">
    <citation type="submission" date="2019-01" db="EMBL/GenBank/DDBJ databases">
        <title>Draft Genome and Complete Hox-Cluster Characterization of the Sterlet Sturgeon (Acipenser ruthenus).</title>
        <authorList>
            <person name="Wei Q."/>
        </authorList>
    </citation>
    <scope>NUCLEOTIDE SEQUENCE [LARGE SCALE GENOMIC DNA]</scope>
    <source>
        <strain evidence="1">WHYD16114868_AA</strain>
        <tissue evidence="1">Blood</tissue>
    </source>
</reference>
<organism evidence="1 2">
    <name type="scientific">Acipenser ruthenus</name>
    <name type="common">Sterlet sturgeon</name>
    <dbReference type="NCBI Taxonomy" id="7906"/>
    <lineage>
        <taxon>Eukaryota</taxon>
        <taxon>Metazoa</taxon>
        <taxon>Chordata</taxon>
        <taxon>Craniata</taxon>
        <taxon>Vertebrata</taxon>
        <taxon>Euteleostomi</taxon>
        <taxon>Actinopterygii</taxon>
        <taxon>Chondrostei</taxon>
        <taxon>Acipenseriformes</taxon>
        <taxon>Acipenseridae</taxon>
        <taxon>Acipenser</taxon>
    </lineage>
</organism>
<proteinExistence type="predicted"/>
<evidence type="ECO:0000313" key="1">
    <source>
        <dbReference type="EMBL" id="RXM99144.1"/>
    </source>
</evidence>
<evidence type="ECO:0000313" key="2">
    <source>
        <dbReference type="Proteomes" id="UP000289886"/>
    </source>
</evidence>
<comment type="caution">
    <text evidence="1">The sequence shown here is derived from an EMBL/GenBank/DDBJ whole genome shotgun (WGS) entry which is preliminary data.</text>
</comment>
<dbReference type="InterPro" id="IPR026523">
    <property type="entry name" value="PNMA"/>
</dbReference>
<name>A0A662YR95_ACIRT</name>
<protein>
    <submittedName>
        <fullName evidence="1">Paraneoplastic antigen-like protein 5</fullName>
    </submittedName>
</protein>
<accession>A0A662YR95</accession>
<dbReference type="EMBL" id="SCEB01000454">
    <property type="protein sequence ID" value="RXM99144.1"/>
    <property type="molecule type" value="Genomic_DNA"/>
</dbReference>
<gene>
    <name evidence="1" type="ORF">EOD39_12056</name>
</gene>
<sequence length="119" mass="13446">MTVKKVLLQPDPQPPQPDFKRKFQAWLEVEGKTMEDVNKMIGSGACSSPSASEGLVNALGKALEKVMKPPQETSSYKHFRFFSGVKPMLIGEDDYDTWMDEAAHMIQESKWSLLLCFSF</sequence>
<dbReference type="Proteomes" id="UP000289886">
    <property type="component" value="Unassembled WGS sequence"/>
</dbReference>
<dbReference type="AlphaFoldDB" id="A0A662YR95"/>
<dbReference type="PANTHER" id="PTHR23095:SF17">
    <property type="entry name" value="PARANEOPLASTIC ANTIGEN MA1"/>
    <property type="match status" value="1"/>
</dbReference>